<protein>
    <submittedName>
        <fullName evidence="2">Uncharacterized protein</fullName>
    </submittedName>
</protein>
<reference evidence="2 3" key="1">
    <citation type="submission" date="2015-08" db="EMBL/GenBank/DDBJ databases">
        <title>Next Generation Sequencing and Analysis of the Genome of Puccinia sorghi L Schw, the Causal Agent of Maize Common Rust.</title>
        <authorList>
            <person name="Rochi L."/>
            <person name="Burguener G."/>
            <person name="Darino M."/>
            <person name="Turjanski A."/>
            <person name="Kreff E."/>
            <person name="Dieguez M.J."/>
            <person name="Sacco F."/>
        </authorList>
    </citation>
    <scope>NUCLEOTIDE SEQUENCE [LARGE SCALE GENOMIC DNA]</scope>
    <source>
        <strain evidence="2 3">RO10H11247</strain>
    </source>
</reference>
<proteinExistence type="predicted"/>
<accession>A0A0L6UWD8</accession>
<comment type="caution">
    <text evidence="2">The sequence shown here is derived from an EMBL/GenBank/DDBJ whole genome shotgun (WGS) entry which is preliminary data.</text>
</comment>
<feature type="compositionally biased region" description="Polar residues" evidence="1">
    <location>
        <begin position="133"/>
        <end position="152"/>
    </location>
</feature>
<evidence type="ECO:0000256" key="1">
    <source>
        <dbReference type="SAM" id="MobiDB-lite"/>
    </source>
</evidence>
<evidence type="ECO:0000313" key="3">
    <source>
        <dbReference type="Proteomes" id="UP000037035"/>
    </source>
</evidence>
<gene>
    <name evidence="2" type="ORF">VP01_3430g1</name>
</gene>
<name>A0A0L6UWD8_9BASI</name>
<dbReference type="VEuPathDB" id="FungiDB:VP01_3430g1"/>
<keyword evidence="3" id="KW-1185">Reference proteome</keyword>
<organism evidence="2 3">
    <name type="scientific">Puccinia sorghi</name>
    <dbReference type="NCBI Taxonomy" id="27349"/>
    <lineage>
        <taxon>Eukaryota</taxon>
        <taxon>Fungi</taxon>
        <taxon>Dikarya</taxon>
        <taxon>Basidiomycota</taxon>
        <taxon>Pucciniomycotina</taxon>
        <taxon>Pucciniomycetes</taxon>
        <taxon>Pucciniales</taxon>
        <taxon>Pucciniaceae</taxon>
        <taxon>Puccinia</taxon>
    </lineage>
</organism>
<feature type="region of interest" description="Disordered" evidence="1">
    <location>
        <begin position="131"/>
        <end position="160"/>
    </location>
</feature>
<sequence length="160" mass="17289">MDSPCSTVPPNKNLLKARCLQEMQVSAWGHGAALASVKGPAPSLEAYANYRAIAPPTVLRTQGNIGAHYRTFRVHPRPSSHHYFRTQGDARGVPKEKAMCLTLLFLAQEGLVSCLAFLTNQDFLKALAAPKPTQASNLSPETSTQPSHSTVKSEPPALQK</sequence>
<dbReference type="AlphaFoldDB" id="A0A0L6UWD8"/>
<dbReference type="Proteomes" id="UP000037035">
    <property type="component" value="Unassembled WGS sequence"/>
</dbReference>
<evidence type="ECO:0000313" key="2">
    <source>
        <dbReference type="EMBL" id="KNZ52836.1"/>
    </source>
</evidence>
<dbReference type="EMBL" id="LAVV01008425">
    <property type="protein sequence ID" value="KNZ52836.1"/>
    <property type="molecule type" value="Genomic_DNA"/>
</dbReference>